<dbReference type="Proteomes" id="UP000825729">
    <property type="component" value="Unassembled WGS sequence"/>
</dbReference>
<evidence type="ECO:0000313" key="2">
    <source>
        <dbReference type="Proteomes" id="UP000825729"/>
    </source>
</evidence>
<comment type="caution">
    <text evidence="1">The sequence shown here is derived from an EMBL/GenBank/DDBJ whole genome shotgun (WGS) entry which is preliminary data.</text>
</comment>
<dbReference type="PANTHER" id="PTHR33696:SF23">
    <property type="entry name" value="OS03G0674900 PROTEIN"/>
    <property type="match status" value="1"/>
</dbReference>
<dbReference type="EMBL" id="JAINDJ010000008">
    <property type="protein sequence ID" value="KAG9440642.1"/>
    <property type="molecule type" value="Genomic_DNA"/>
</dbReference>
<reference evidence="1 2" key="1">
    <citation type="submission" date="2021-07" db="EMBL/GenBank/DDBJ databases">
        <title>The Aristolochia fimbriata genome: insights into angiosperm evolution, floral development and chemical biosynthesis.</title>
        <authorList>
            <person name="Jiao Y."/>
        </authorList>
    </citation>
    <scope>NUCLEOTIDE SEQUENCE [LARGE SCALE GENOMIC DNA]</scope>
    <source>
        <strain evidence="1">IBCAS-2021</strain>
        <tissue evidence="1">Leaf</tissue>
    </source>
</reference>
<dbReference type="PANTHER" id="PTHR33696">
    <property type="entry name" value="T22J18.15-RELATED"/>
    <property type="match status" value="1"/>
</dbReference>
<organism evidence="1 2">
    <name type="scientific">Aristolochia fimbriata</name>
    <name type="common">White veined hardy Dutchman's pipe vine</name>
    <dbReference type="NCBI Taxonomy" id="158543"/>
    <lineage>
        <taxon>Eukaryota</taxon>
        <taxon>Viridiplantae</taxon>
        <taxon>Streptophyta</taxon>
        <taxon>Embryophyta</taxon>
        <taxon>Tracheophyta</taxon>
        <taxon>Spermatophyta</taxon>
        <taxon>Magnoliopsida</taxon>
        <taxon>Magnoliidae</taxon>
        <taxon>Piperales</taxon>
        <taxon>Aristolochiaceae</taxon>
        <taxon>Aristolochia</taxon>
    </lineage>
</organism>
<protein>
    <submittedName>
        <fullName evidence="1">Uncharacterized protein</fullName>
    </submittedName>
</protein>
<name>A0AAV7DYL7_ARIFI</name>
<accession>A0AAV7DYL7</accession>
<dbReference type="AlphaFoldDB" id="A0AAV7DYL7"/>
<gene>
    <name evidence="1" type="ORF">H6P81_020807</name>
</gene>
<keyword evidence="2" id="KW-1185">Reference proteome</keyword>
<sequence>MAHRVHSLGKVPFSWENAPGVCKSSTRGEEEYPEFVYEEQSLKLPPPPCPSESPRVSVHHDLHIPLPPCPFQPLTQRSCSRKGLKREDPFLAAYMECTKKGEQGKSSSCQKSNGVRGKMNLLSCKLSCGVRDDSLVKVVHRSCSRVASHAKK</sequence>
<proteinExistence type="predicted"/>
<evidence type="ECO:0000313" key="1">
    <source>
        <dbReference type="EMBL" id="KAG9440642.1"/>
    </source>
</evidence>